<keyword evidence="9" id="KW-1185">Reference proteome</keyword>
<gene>
    <name evidence="8" type="ORF">E7747_06425</name>
</gene>
<comment type="subcellular location">
    <subcellularLocation>
        <location evidence="1">Cell outer membrane</location>
    </subcellularLocation>
</comment>
<dbReference type="Proteomes" id="UP000297149">
    <property type="component" value="Chromosome"/>
</dbReference>
<evidence type="ECO:0000256" key="4">
    <source>
        <dbReference type="ARBA" id="ARBA00023136"/>
    </source>
</evidence>
<dbReference type="KEGG" id="ddb:E7747_06425"/>
<name>A0A4P7W209_9BACT</name>
<sequence length="660" mass="74095">MKNFLKYTLVALAGSTLGLTSCGLDEYNPSAGNETVDSFETWKGLATYCYSPLATQLYSVYDFLSVAEGGTDMWLCPSGNRDYAKQLIYYDGLTTNTNASNKLFKQAYTTIPSCNSVIANADKVVGGTEEEKAKIVAEAKTLRAFYNLLLVTYYGPVTLTTEEVGNVNTKPVRSTVEDFYQSITTDLKEAAEALDNTPVDGNYARVTKKTALGILARAYAQGAGEGLQEDGKSYWQRAREVAEDIITNSSAYNVYLYDNIDDLWAQENNRNNKEALFIASGANATLSDMKNYYVKNNLFTYTICNPNKLTDLYTRSDKGNYYLGRTNNNTFAPSKYSIDVFDPSWDRRWENTFMTAFGMFSMTDPDHQWVGPYAGTCVTITPPIVKKYGINTKFTGKKIYPYIDMKVVEGGAYNQYVPSGVWPKGETSGNPDKLLQVKNAYVVDYPVALDDNRFAIVMSKETRTPEEKAQSQYFTLNIDDLYGSSEYSTEFKTEQFDGTNSYQLYPSLIKFNWCYNGSWGSGLNTKNGDMMIMRTAEIYLIAAEACQQLNDPAAAAKYLEPLRIRATRPGATTPALGTVTEDVIFDEYAREMAGELNRWALLKRHHAFEDRLAKYNKRAAKFFNPERHYLRPISADFLNQIDNKNQYGDNGYGTTPGKGF</sequence>
<dbReference type="InterPro" id="IPR033985">
    <property type="entry name" value="SusD-like_N"/>
</dbReference>
<organism evidence="8 9">
    <name type="scientific">Duncaniella dubosii</name>
    <dbReference type="NCBI Taxonomy" id="2518971"/>
    <lineage>
        <taxon>Bacteria</taxon>
        <taxon>Pseudomonadati</taxon>
        <taxon>Bacteroidota</taxon>
        <taxon>Bacteroidia</taxon>
        <taxon>Bacteroidales</taxon>
        <taxon>Muribaculaceae</taxon>
        <taxon>Duncaniella</taxon>
    </lineage>
</organism>
<feature type="domain" description="RagB/SusD" evidence="6">
    <location>
        <begin position="483"/>
        <end position="620"/>
    </location>
</feature>
<accession>A0A4P7W209</accession>
<evidence type="ECO:0000256" key="3">
    <source>
        <dbReference type="ARBA" id="ARBA00022729"/>
    </source>
</evidence>
<evidence type="ECO:0000313" key="8">
    <source>
        <dbReference type="EMBL" id="QCD41949.1"/>
    </source>
</evidence>
<dbReference type="Pfam" id="PF14322">
    <property type="entry name" value="SusD-like_3"/>
    <property type="match status" value="1"/>
</dbReference>
<keyword evidence="4" id="KW-0472">Membrane</keyword>
<dbReference type="EMBL" id="CP039396">
    <property type="protein sequence ID" value="QCD41949.1"/>
    <property type="molecule type" value="Genomic_DNA"/>
</dbReference>
<protein>
    <submittedName>
        <fullName evidence="8">RagB/SusD family nutrient uptake outer membrane protein</fullName>
    </submittedName>
</protein>
<feature type="domain" description="SusD-like N-terminal" evidence="7">
    <location>
        <begin position="86"/>
        <end position="219"/>
    </location>
</feature>
<dbReference type="AlphaFoldDB" id="A0A4P7W209"/>
<keyword evidence="5" id="KW-0998">Cell outer membrane</keyword>
<dbReference type="GO" id="GO:0009279">
    <property type="term" value="C:cell outer membrane"/>
    <property type="evidence" value="ECO:0007669"/>
    <property type="project" value="UniProtKB-SubCell"/>
</dbReference>
<dbReference type="SUPFAM" id="SSF48452">
    <property type="entry name" value="TPR-like"/>
    <property type="match status" value="1"/>
</dbReference>
<evidence type="ECO:0000313" key="9">
    <source>
        <dbReference type="Proteomes" id="UP000297149"/>
    </source>
</evidence>
<evidence type="ECO:0000256" key="2">
    <source>
        <dbReference type="ARBA" id="ARBA00006275"/>
    </source>
</evidence>
<comment type="similarity">
    <text evidence="2">Belongs to the SusD family.</text>
</comment>
<evidence type="ECO:0000259" key="7">
    <source>
        <dbReference type="Pfam" id="PF14322"/>
    </source>
</evidence>
<dbReference type="PROSITE" id="PS51257">
    <property type="entry name" value="PROKAR_LIPOPROTEIN"/>
    <property type="match status" value="1"/>
</dbReference>
<evidence type="ECO:0000259" key="6">
    <source>
        <dbReference type="Pfam" id="PF07980"/>
    </source>
</evidence>
<evidence type="ECO:0000256" key="5">
    <source>
        <dbReference type="ARBA" id="ARBA00023237"/>
    </source>
</evidence>
<reference evidence="9" key="1">
    <citation type="submission" date="2019-02" db="EMBL/GenBank/DDBJ databases">
        <title>Isolation and identification of novel species under the genus Muribaculum.</title>
        <authorList>
            <person name="Miyake S."/>
            <person name="Ding Y."/>
            <person name="Low A."/>
            <person name="Soh M."/>
            <person name="Seedorf H."/>
        </authorList>
    </citation>
    <scope>NUCLEOTIDE SEQUENCE [LARGE SCALE GENOMIC DNA]</scope>
    <source>
        <strain evidence="9">H5</strain>
    </source>
</reference>
<dbReference type="InterPro" id="IPR012944">
    <property type="entry name" value="SusD_RagB_dom"/>
</dbReference>
<keyword evidence="3" id="KW-0732">Signal</keyword>
<dbReference type="Pfam" id="PF07980">
    <property type="entry name" value="SusD_RagB"/>
    <property type="match status" value="1"/>
</dbReference>
<dbReference type="RefSeq" id="WP_136414841.1">
    <property type="nucleotide sequence ID" value="NZ_CBFGAE010000001.1"/>
</dbReference>
<proteinExistence type="inferred from homology"/>
<dbReference type="InterPro" id="IPR011990">
    <property type="entry name" value="TPR-like_helical_dom_sf"/>
</dbReference>
<dbReference type="Gene3D" id="1.25.40.390">
    <property type="match status" value="2"/>
</dbReference>
<evidence type="ECO:0000256" key="1">
    <source>
        <dbReference type="ARBA" id="ARBA00004442"/>
    </source>
</evidence>